<sequence>MQTVAEMPLFTKQAADLFDDEEKEDIIDLLSVDPECGDIIPGTGGVRKVRFALPGRGKRGGARVVYYYLDDTIPLLALAVYAKNKKIDLSPDEKKAMMKLTAAIKAAARR</sequence>
<protein>
    <submittedName>
        <fullName evidence="1">Type II toxin-antitoxin system RelE/ParE family toxin</fullName>
    </submittedName>
</protein>
<proteinExistence type="predicted"/>
<organism evidence="1 2">
    <name type="scientific">Cognatishimia coralii</name>
    <dbReference type="NCBI Taxonomy" id="3083254"/>
    <lineage>
        <taxon>Bacteria</taxon>
        <taxon>Pseudomonadati</taxon>
        <taxon>Pseudomonadota</taxon>
        <taxon>Alphaproteobacteria</taxon>
        <taxon>Rhodobacterales</taxon>
        <taxon>Paracoccaceae</taxon>
        <taxon>Cognatishimia</taxon>
    </lineage>
</organism>
<comment type="caution">
    <text evidence="1">The sequence shown here is derived from an EMBL/GenBank/DDBJ whole genome shotgun (WGS) entry which is preliminary data.</text>
</comment>
<dbReference type="PIRSF" id="PIRSF039032">
    <property type="entry name" value="HigB-2"/>
    <property type="match status" value="1"/>
</dbReference>
<keyword evidence="2" id="KW-1185">Reference proteome</keyword>
<gene>
    <name evidence="1" type="ORF">WG622_17975</name>
</gene>
<dbReference type="Proteomes" id="UP001368270">
    <property type="component" value="Unassembled WGS sequence"/>
</dbReference>
<dbReference type="EMBL" id="JBBGAZ010000018">
    <property type="protein sequence ID" value="MEJ5220148.1"/>
    <property type="molecule type" value="Genomic_DNA"/>
</dbReference>
<dbReference type="Pfam" id="PF06296">
    <property type="entry name" value="RelE"/>
    <property type="match status" value="1"/>
</dbReference>
<dbReference type="InterPro" id="IPR009387">
    <property type="entry name" value="HigB-2"/>
</dbReference>
<evidence type="ECO:0000313" key="1">
    <source>
        <dbReference type="EMBL" id="MEJ5220148.1"/>
    </source>
</evidence>
<reference evidence="1 2" key="1">
    <citation type="submission" date="2024-03" db="EMBL/GenBank/DDBJ databases">
        <title>Cognatishimia coralii sp. nov., a marine bacterium isolated from coral surrounding seawater.</title>
        <authorList>
            <person name="Liu X."/>
            <person name="Liu S."/>
            <person name="Sun H."/>
            <person name="Zhang Y."/>
        </authorList>
    </citation>
    <scope>NUCLEOTIDE SEQUENCE [LARGE SCALE GENOMIC DNA]</scope>
    <source>
        <strain evidence="1 2">D5M38</strain>
    </source>
</reference>
<name>A0ABU8QL47_9RHOB</name>
<accession>A0ABU8QL47</accession>
<dbReference type="RefSeq" id="WP_339404761.1">
    <property type="nucleotide sequence ID" value="NZ_JBBGAZ010000018.1"/>
</dbReference>
<evidence type="ECO:0000313" key="2">
    <source>
        <dbReference type="Proteomes" id="UP001368270"/>
    </source>
</evidence>